<reference evidence="2 3" key="1">
    <citation type="journal article" date="2018" name="Sci. Rep.">
        <title>Comparative genomics provides insights into the lifestyle and reveals functional heterogeneity of dark septate endophytic fungi.</title>
        <authorList>
            <person name="Knapp D.G."/>
            <person name="Nemeth J.B."/>
            <person name="Barry K."/>
            <person name="Hainaut M."/>
            <person name="Henrissat B."/>
            <person name="Johnson J."/>
            <person name="Kuo A."/>
            <person name="Lim J.H.P."/>
            <person name="Lipzen A."/>
            <person name="Nolan M."/>
            <person name="Ohm R.A."/>
            <person name="Tamas L."/>
            <person name="Grigoriev I.V."/>
            <person name="Spatafora J.W."/>
            <person name="Nagy L.G."/>
            <person name="Kovacs G.M."/>
        </authorList>
    </citation>
    <scope>NUCLEOTIDE SEQUENCE [LARGE SCALE GENOMIC DNA]</scope>
    <source>
        <strain evidence="2 3">DSE2036</strain>
    </source>
</reference>
<name>A0A2V1DMF4_9PLEO</name>
<gene>
    <name evidence="2" type="ORF">DM02DRAFT_656532</name>
</gene>
<evidence type="ECO:0000313" key="3">
    <source>
        <dbReference type="Proteomes" id="UP000244855"/>
    </source>
</evidence>
<evidence type="ECO:0000313" key="2">
    <source>
        <dbReference type="EMBL" id="PVH99280.1"/>
    </source>
</evidence>
<dbReference type="AlphaFoldDB" id="A0A2V1DMF4"/>
<evidence type="ECO:0000256" key="1">
    <source>
        <dbReference type="SAM" id="MobiDB-lite"/>
    </source>
</evidence>
<sequence>MTNAIKDPTTPLGDPPTSALQLTTLDSRTEPTSNTPQMDQKSLRGRLLTLPLELRHEMYRYMTLSPFERASLSWHGLYLTNKQLMREMRAFLNPDPAFSKWIQALREDDRNPPYVNITCSAFDLIHTLTLSIPIPHRRKMNHGGPPIVIVRPGAFVNPGTAAIVGRPSAGSDRHATCIRAVERAYELYIPHVHVILTGNPYQPYSILEDYGDLKSLNDRLFMTYVKEGSVNCKAVSFTVEMLEKNMNQRGGEKKHTEKSDQNGEGENKANGKGRRMDGEDSKEGVDGYKDSRAKETTIINEVVVDGGGRLVYSLTITQDKEERLFRKRYASETRFKAEGHSEGS</sequence>
<dbReference type="Proteomes" id="UP000244855">
    <property type="component" value="Unassembled WGS sequence"/>
</dbReference>
<organism evidence="2 3">
    <name type="scientific">Periconia macrospinosa</name>
    <dbReference type="NCBI Taxonomy" id="97972"/>
    <lineage>
        <taxon>Eukaryota</taxon>
        <taxon>Fungi</taxon>
        <taxon>Dikarya</taxon>
        <taxon>Ascomycota</taxon>
        <taxon>Pezizomycotina</taxon>
        <taxon>Dothideomycetes</taxon>
        <taxon>Pleosporomycetidae</taxon>
        <taxon>Pleosporales</taxon>
        <taxon>Massarineae</taxon>
        <taxon>Periconiaceae</taxon>
        <taxon>Periconia</taxon>
    </lineage>
</organism>
<accession>A0A2V1DMF4</accession>
<feature type="region of interest" description="Disordered" evidence="1">
    <location>
        <begin position="246"/>
        <end position="291"/>
    </location>
</feature>
<protein>
    <submittedName>
        <fullName evidence="2">Uncharacterized protein</fullName>
    </submittedName>
</protein>
<dbReference type="EMBL" id="KZ805395">
    <property type="protein sequence ID" value="PVH99280.1"/>
    <property type="molecule type" value="Genomic_DNA"/>
</dbReference>
<keyword evidence="3" id="KW-1185">Reference proteome</keyword>
<proteinExistence type="predicted"/>
<feature type="compositionally biased region" description="Basic and acidic residues" evidence="1">
    <location>
        <begin position="250"/>
        <end position="291"/>
    </location>
</feature>